<protein>
    <submittedName>
        <fullName evidence="1">Uncharacterized protein</fullName>
    </submittedName>
</protein>
<reference evidence="2" key="1">
    <citation type="journal article" date="2019" name="Int. J. Syst. Evol. Microbiol.">
        <title>The Global Catalogue of Microorganisms (GCM) 10K type strain sequencing project: providing services to taxonomists for standard genome sequencing and annotation.</title>
        <authorList>
            <consortium name="The Broad Institute Genomics Platform"/>
            <consortium name="The Broad Institute Genome Sequencing Center for Infectious Disease"/>
            <person name="Wu L."/>
            <person name="Ma J."/>
        </authorList>
    </citation>
    <scope>NUCLEOTIDE SEQUENCE [LARGE SCALE GENOMIC DNA]</scope>
    <source>
        <strain evidence="2">JCM 17138</strain>
    </source>
</reference>
<organism evidence="1 2">
    <name type="scientific">Streptomyces coacervatus</name>
    <dbReference type="NCBI Taxonomy" id="647381"/>
    <lineage>
        <taxon>Bacteria</taxon>
        <taxon>Bacillati</taxon>
        <taxon>Actinomycetota</taxon>
        <taxon>Actinomycetes</taxon>
        <taxon>Kitasatosporales</taxon>
        <taxon>Streptomycetaceae</taxon>
        <taxon>Streptomyces</taxon>
    </lineage>
</organism>
<name>A0ABP7IJB1_9ACTN</name>
<evidence type="ECO:0000313" key="2">
    <source>
        <dbReference type="Proteomes" id="UP001501009"/>
    </source>
</evidence>
<proteinExistence type="predicted"/>
<sequence length="65" mass="7171">MCEGIFRSDDGKVVDDLAIIRAEVKPGSKVSVQQDGDWYVRVRLGDMTRRIARGESLPSCCAGTR</sequence>
<gene>
    <name evidence="1" type="ORF">GCM10022403_061850</name>
</gene>
<keyword evidence="2" id="KW-1185">Reference proteome</keyword>
<accession>A0ABP7IJB1</accession>
<comment type="caution">
    <text evidence="1">The sequence shown here is derived from an EMBL/GenBank/DDBJ whole genome shotgun (WGS) entry which is preliminary data.</text>
</comment>
<dbReference type="RefSeq" id="WP_275776793.1">
    <property type="nucleotide sequence ID" value="NZ_BAABDE010000023.1"/>
</dbReference>
<evidence type="ECO:0000313" key="1">
    <source>
        <dbReference type="EMBL" id="GAA3820034.1"/>
    </source>
</evidence>
<dbReference type="EMBL" id="BAABDE010000023">
    <property type="protein sequence ID" value="GAA3820034.1"/>
    <property type="molecule type" value="Genomic_DNA"/>
</dbReference>
<dbReference type="Proteomes" id="UP001501009">
    <property type="component" value="Unassembled WGS sequence"/>
</dbReference>